<gene>
    <name evidence="3" type="ORF">E0L93_01590</name>
</gene>
<comment type="caution">
    <text evidence="3">The sequence shown here is derived from an EMBL/GenBank/DDBJ whole genome shotgun (WGS) entry which is preliminary data.</text>
</comment>
<accession>A0A4R1BSA9</accession>
<dbReference type="InterPro" id="IPR011251">
    <property type="entry name" value="Luciferase-like_dom"/>
</dbReference>
<evidence type="ECO:0000256" key="1">
    <source>
        <dbReference type="ARBA" id="ARBA00023002"/>
    </source>
</evidence>
<dbReference type="GO" id="GO:0016705">
    <property type="term" value="F:oxidoreductase activity, acting on paired donors, with incorporation or reduction of molecular oxygen"/>
    <property type="evidence" value="ECO:0007669"/>
    <property type="project" value="InterPro"/>
</dbReference>
<dbReference type="EC" id="1.-.-.-" evidence="3"/>
<keyword evidence="4" id="KW-1185">Reference proteome</keyword>
<reference evidence="3 4" key="1">
    <citation type="submission" date="2019-03" db="EMBL/GenBank/DDBJ databases">
        <title>Whole genome sequence of a novel Rubrobacter taiwanensis strain, isolated from Yellowstone National Park.</title>
        <authorList>
            <person name="Freed S."/>
            <person name="Ramaley R.F."/>
            <person name="Kyndt J.A."/>
        </authorList>
    </citation>
    <scope>NUCLEOTIDE SEQUENCE [LARGE SCALE GENOMIC DNA]</scope>
    <source>
        <strain evidence="3 4">Yellowstone</strain>
    </source>
</reference>
<evidence type="ECO:0000259" key="2">
    <source>
        <dbReference type="Pfam" id="PF00296"/>
    </source>
</evidence>
<proteinExistence type="predicted"/>
<dbReference type="RefSeq" id="WP_132687545.1">
    <property type="nucleotide sequence ID" value="NZ_SKBU01000003.1"/>
</dbReference>
<feature type="domain" description="Luciferase-like" evidence="2">
    <location>
        <begin position="11"/>
        <end position="291"/>
    </location>
</feature>
<keyword evidence="1 3" id="KW-0560">Oxidoreductase</keyword>
<dbReference type="PANTHER" id="PTHR43244:SF1">
    <property type="entry name" value="5,10-METHYLENETETRAHYDROMETHANOPTERIN REDUCTASE"/>
    <property type="match status" value="1"/>
</dbReference>
<dbReference type="Gene3D" id="3.20.20.30">
    <property type="entry name" value="Luciferase-like domain"/>
    <property type="match status" value="1"/>
</dbReference>
<protein>
    <submittedName>
        <fullName evidence="3">TIGR03557 family F420-dependent LLM class oxidoreductase</fullName>
        <ecNumber evidence="3">1.-.-.-</ecNumber>
    </submittedName>
</protein>
<dbReference type="Pfam" id="PF00296">
    <property type="entry name" value="Bac_luciferase"/>
    <property type="match status" value="1"/>
</dbReference>
<organism evidence="3 4">
    <name type="scientific">Rubrobacter taiwanensis</name>
    <dbReference type="NCBI Taxonomy" id="185139"/>
    <lineage>
        <taxon>Bacteria</taxon>
        <taxon>Bacillati</taxon>
        <taxon>Actinomycetota</taxon>
        <taxon>Rubrobacteria</taxon>
        <taxon>Rubrobacterales</taxon>
        <taxon>Rubrobacteraceae</taxon>
        <taxon>Rubrobacter</taxon>
    </lineage>
</organism>
<dbReference type="PANTHER" id="PTHR43244">
    <property type="match status" value="1"/>
</dbReference>
<dbReference type="InterPro" id="IPR019945">
    <property type="entry name" value="F420_G6P_DH-rel"/>
</dbReference>
<dbReference type="Proteomes" id="UP000295244">
    <property type="component" value="Unassembled WGS sequence"/>
</dbReference>
<dbReference type="SUPFAM" id="SSF51679">
    <property type="entry name" value="Bacterial luciferase-like"/>
    <property type="match status" value="1"/>
</dbReference>
<dbReference type="NCBIfam" id="TIGR03557">
    <property type="entry name" value="F420_G6P_family"/>
    <property type="match status" value="1"/>
</dbReference>
<name>A0A4R1BSA9_9ACTN</name>
<evidence type="ECO:0000313" key="3">
    <source>
        <dbReference type="EMBL" id="TCJ20541.1"/>
    </source>
</evidence>
<dbReference type="OrthoDB" id="180193at2"/>
<dbReference type="InterPro" id="IPR036661">
    <property type="entry name" value="Luciferase-like_sf"/>
</dbReference>
<dbReference type="AlphaFoldDB" id="A0A4R1BSA9"/>
<sequence>MPEICYVLSSEETDPNDLVRNARRAEEAGFYGAWISDHYHPWVDAQGQSPFVWSVIGGIAAVTERLRLGTGVTCPTIRIHPAILAQAAATSQVMLEGRFFFGVGSGENLNEHILGDRWPEADVRLEMLEEAVAVIRLLWEGGNKSHHGRYYTVENARLYTLPGELPPIYVSAFGPKAIEVAARIGDGYVGTAPEKELLDAFAQKAGPDKPKIGEMKVCWHEDEAEARRMIHRLWPNIGLPGELAQELPSPKHFEQAASIVTEEMVADTPPTGPDPEPYLESIRQYEQAGYDEVYLHQIGPDQEGFFRFCEREILPHFN</sequence>
<evidence type="ECO:0000313" key="4">
    <source>
        <dbReference type="Proteomes" id="UP000295244"/>
    </source>
</evidence>
<dbReference type="InterPro" id="IPR050564">
    <property type="entry name" value="F420-G6PD/mer"/>
</dbReference>
<dbReference type="EMBL" id="SKBU01000003">
    <property type="protein sequence ID" value="TCJ20541.1"/>
    <property type="molecule type" value="Genomic_DNA"/>
</dbReference>